<proteinExistence type="predicted"/>
<name>A0ABQ7VLM6_SOLTU</name>
<evidence type="ECO:0000256" key="1">
    <source>
        <dbReference type="SAM" id="MobiDB-lite"/>
    </source>
</evidence>
<organism evidence="2 3">
    <name type="scientific">Solanum tuberosum</name>
    <name type="common">Potato</name>
    <dbReference type="NCBI Taxonomy" id="4113"/>
    <lineage>
        <taxon>Eukaryota</taxon>
        <taxon>Viridiplantae</taxon>
        <taxon>Streptophyta</taxon>
        <taxon>Embryophyta</taxon>
        <taxon>Tracheophyta</taxon>
        <taxon>Spermatophyta</taxon>
        <taxon>Magnoliopsida</taxon>
        <taxon>eudicotyledons</taxon>
        <taxon>Gunneridae</taxon>
        <taxon>Pentapetalae</taxon>
        <taxon>asterids</taxon>
        <taxon>lamiids</taxon>
        <taxon>Solanales</taxon>
        <taxon>Solanaceae</taxon>
        <taxon>Solanoideae</taxon>
        <taxon>Solaneae</taxon>
        <taxon>Solanum</taxon>
    </lineage>
</organism>
<feature type="compositionally biased region" description="Basic and acidic residues" evidence="1">
    <location>
        <begin position="72"/>
        <end position="81"/>
    </location>
</feature>
<reference evidence="2 3" key="1">
    <citation type="journal article" date="2021" name="bioRxiv">
        <title>Chromosome-scale and haplotype-resolved genome assembly of a tetraploid potato cultivar.</title>
        <authorList>
            <person name="Sun H."/>
            <person name="Jiao W.-B."/>
            <person name="Krause K."/>
            <person name="Campoy J.A."/>
            <person name="Goel M."/>
            <person name="Folz-Donahue K."/>
            <person name="Kukat C."/>
            <person name="Huettel B."/>
            <person name="Schneeberger K."/>
        </authorList>
    </citation>
    <scope>NUCLEOTIDE SEQUENCE [LARGE SCALE GENOMIC DNA]</scope>
    <source>
        <strain evidence="2">SolTubOtavaFocal</strain>
        <tissue evidence="2">Leaves</tissue>
    </source>
</reference>
<gene>
    <name evidence="2" type="ORF">KY290_013427</name>
</gene>
<feature type="region of interest" description="Disordered" evidence="1">
    <location>
        <begin position="71"/>
        <end position="98"/>
    </location>
</feature>
<sequence>MEPLTGREGVPQLVVVLVKPSRAFQRGVPLPRAIRRLWCGSRHMVVPVKGRQNPPNANPFSRTSRLVANGKTTREAGHEVGQDTWGSSQATDLRATTA</sequence>
<dbReference type="Proteomes" id="UP000826656">
    <property type="component" value="Unassembled WGS sequence"/>
</dbReference>
<dbReference type="EMBL" id="JAIVGD010000011">
    <property type="protein sequence ID" value="KAH0769446.1"/>
    <property type="molecule type" value="Genomic_DNA"/>
</dbReference>
<keyword evidence="3" id="KW-1185">Reference proteome</keyword>
<comment type="caution">
    <text evidence="2">The sequence shown here is derived from an EMBL/GenBank/DDBJ whole genome shotgun (WGS) entry which is preliminary data.</text>
</comment>
<evidence type="ECO:0000313" key="2">
    <source>
        <dbReference type="EMBL" id="KAH0769446.1"/>
    </source>
</evidence>
<protein>
    <submittedName>
        <fullName evidence="2">Uncharacterized protein</fullName>
    </submittedName>
</protein>
<evidence type="ECO:0000313" key="3">
    <source>
        <dbReference type="Proteomes" id="UP000826656"/>
    </source>
</evidence>
<feature type="compositionally biased region" description="Polar residues" evidence="1">
    <location>
        <begin position="84"/>
        <end position="98"/>
    </location>
</feature>
<accession>A0ABQ7VLM6</accession>